<accession>A0A1U6HXI2</accession>
<dbReference type="AlphaFoldDB" id="A0A1U6HXI2"/>
<proteinExistence type="predicted"/>
<evidence type="ECO:0000259" key="1">
    <source>
        <dbReference type="Pfam" id="PF13577"/>
    </source>
</evidence>
<dbReference type="Proteomes" id="UP000190989">
    <property type="component" value="Unassembled WGS sequence"/>
</dbReference>
<gene>
    <name evidence="2" type="ORF">SAMN06295987_103304</name>
</gene>
<dbReference type="InterPro" id="IPR032710">
    <property type="entry name" value="NTF2-like_dom_sf"/>
</dbReference>
<dbReference type="SUPFAM" id="SSF54427">
    <property type="entry name" value="NTF2-like"/>
    <property type="match status" value="1"/>
</dbReference>
<feature type="domain" description="SnoaL-like" evidence="1">
    <location>
        <begin position="14"/>
        <end position="137"/>
    </location>
</feature>
<protein>
    <submittedName>
        <fullName evidence="2">SnoaL-like domain-containing protein</fullName>
    </submittedName>
</protein>
<keyword evidence="3" id="KW-1185">Reference proteome</keyword>
<dbReference type="Pfam" id="PF13577">
    <property type="entry name" value="SnoaL_4"/>
    <property type="match status" value="1"/>
</dbReference>
<dbReference type="Gene3D" id="3.10.450.50">
    <property type="match status" value="1"/>
</dbReference>
<organism evidence="2 3">
    <name type="scientific">Novosphingobium mathurense</name>
    <dbReference type="NCBI Taxonomy" id="428990"/>
    <lineage>
        <taxon>Bacteria</taxon>
        <taxon>Pseudomonadati</taxon>
        <taxon>Pseudomonadota</taxon>
        <taxon>Alphaproteobacteria</taxon>
        <taxon>Sphingomonadales</taxon>
        <taxon>Sphingomonadaceae</taxon>
        <taxon>Novosphingobium</taxon>
    </lineage>
</organism>
<sequence>MNDVVADLAARLAALEDKEAIRLLKSRYLRACDLKDVETVRDCFDPDEVAIAYQGFPVFHRRDDFVEVFRQMGCQPGVHDIHHATNWEIEITGPDKARGLWSLNFRTILVGLRQITRLAVEYEDVYRRKGERWYIAETVSRVTSVITEEVDEAGAIKVVSYGEMPQAPAEPG</sequence>
<evidence type="ECO:0000313" key="3">
    <source>
        <dbReference type="Proteomes" id="UP000190989"/>
    </source>
</evidence>
<dbReference type="STRING" id="428990.SAMN06295987_103304"/>
<dbReference type="EMBL" id="FVZE01000003">
    <property type="protein sequence ID" value="SLK00495.1"/>
    <property type="molecule type" value="Genomic_DNA"/>
</dbReference>
<dbReference type="RefSeq" id="WP_079730585.1">
    <property type="nucleotide sequence ID" value="NZ_FVZE01000003.1"/>
</dbReference>
<reference evidence="3" key="1">
    <citation type="submission" date="2017-02" db="EMBL/GenBank/DDBJ databases">
        <authorList>
            <person name="Varghese N."/>
            <person name="Submissions S."/>
        </authorList>
    </citation>
    <scope>NUCLEOTIDE SEQUENCE [LARGE SCALE GENOMIC DNA]</scope>
    <source>
        <strain evidence="3">SM117</strain>
    </source>
</reference>
<dbReference type="InterPro" id="IPR037401">
    <property type="entry name" value="SnoaL-like"/>
</dbReference>
<evidence type="ECO:0000313" key="2">
    <source>
        <dbReference type="EMBL" id="SLK00495.1"/>
    </source>
</evidence>
<name>A0A1U6HXI2_9SPHN</name>